<evidence type="ECO:0000256" key="1">
    <source>
        <dbReference type="SAM" id="SignalP"/>
    </source>
</evidence>
<dbReference type="OrthoDB" id="5995861at2"/>
<feature type="signal peptide" evidence="1">
    <location>
        <begin position="1"/>
        <end position="20"/>
    </location>
</feature>
<dbReference type="EMBL" id="CP042239">
    <property type="protein sequence ID" value="QDX27538.1"/>
    <property type="molecule type" value="Genomic_DNA"/>
</dbReference>
<keyword evidence="3" id="KW-1185">Reference proteome</keyword>
<evidence type="ECO:0000313" key="2">
    <source>
        <dbReference type="EMBL" id="QDX27538.1"/>
    </source>
</evidence>
<evidence type="ECO:0000313" key="3">
    <source>
        <dbReference type="Proteomes" id="UP000318055"/>
    </source>
</evidence>
<sequence length="210" mass="22941">MMRYWIAALAIALTATNAQAHELWAERGANDKLQVWLGEPEKPIPAGGDPAFPSLKSPNLVPAATVPQTRGPGYIEMDVPPGDVRLWDDNIFAPWDEDGKKAGGVYYARSGRSETRALMPFEIVPVTAGGTRFTVIFDGKPVAKQAVTLVSPDRWMLALETDAQGQVELPLREKGRYIVKAEMKEEGDFTLSSGDVQIVSRITTTSFVVP</sequence>
<accession>A0A518RJA1</accession>
<dbReference type="Pfam" id="PF10670">
    <property type="entry name" value="DUF4198"/>
    <property type="match status" value="1"/>
</dbReference>
<dbReference type="KEGG" id="ssua:FPZ54_17020"/>
<dbReference type="Proteomes" id="UP000318055">
    <property type="component" value="Chromosome"/>
</dbReference>
<name>A0A518RJA1_9SPHN</name>
<dbReference type="AlphaFoldDB" id="A0A518RJA1"/>
<organism evidence="2 3">
    <name type="scientific">Sphingomonas suaedae</name>
    <dbReference type="NCBI Taxonomy" id="2599297"/>
    <lineage>
        <taxon>Bacteria</taxon>
        <taxon>Pseudomonadati</taxon>
        <taxon>Pseudomonadota</taxon>
        <taxon>Alphaproteobacteria</taxon>
        <taxon>Sphingomonadales</taxon>
        <taxon>Sphingomonadaceae</taxon>
        <taxon>Sphingomonas</taxon>
    </lineage>
</organism>
<keyword evidence="1" id="KW-0732">Signal</keyword>
<dbReference type="InterPro" id="IPR019613">
    <property type="entry name" value="DUF4198"/>
</dbReference>
<feature type="chain" id="PRO_5021710828" evidence="1">
    <location>
        <begin position="21"/>
        <end position="210"/>
    </location>
</feature>
<protein>
    <submittedName>
        <fullName evidence="2">DUF4198 domain-containing protein</fullName>
    </submittedName>
</protein>
<gene>
    <name evidence="2" type="ORF">FPZ54_17020</name>
</gene>
<dbReference type="RefSeq" id="WP_145849013.1">
    <property type="nucleotide sequence ID" value="NZ_CP042239.1"/>
</dbReference>
<proteinExistence type="predicted"/>
<reference evidence="2 3" key="1">
    <citation type="submission" date="2019-07" db="EMBL/GenBank/DDBJ databases">
        <title>Sphingomonas alkalisoli sp. nov., isolated from rhizosphere soil of Suaedae salsa.</title>
        <authorList>
            <person name="Zhang H."/>
            <person name="Xu L."/>
            <person name="Zhang J.-X."/>
            <person name="Sun J.-Q."/>
        </authorList>
    </citation>
    <scope>NUCLEOTIDE SEQUENCE [LARGE SCALE GENOMIC DNA]</scope>
    <source>
        <strain evidence="2 3">XS-10</strain>
    </source>
</reference>